<dbReference type="AlphaFoldDB" id="A0A8T2YLH0"/>
<gene>
    <name evidence="2" type="ORF">H0E87_012996</name>
</gene>
<reference evidence="2" key="1">
    <citation type="journal article" date="2021" name="J. Hered.">
        <title>Genome Assembly of Salicaceae Populus deltoides (Eastern Cottonwood) I-69 Based on Nanopore Sequencing and Hi-C Technologies.</title>
        <authorList>
            <person name="Bai S."/>
            <person name="Wu H."/>
            <person name="Zhang J."/>
            <person name="Pan Z."/>
            <person name="Zhao W."/>
            <person name="Li Z."/>
            <person name="Tong C."/>
        </authorList>
    </citation>
    <scope>NUCLEOTIDE SEQUENCE</scope>
    <source>
        <tissue evidence="2">Leaf</tissue>
    </source>
</reference>
<keyword evidence="3" id="KW-1185">Reference proteome</keyword>
<dbReference type="PANTHER" id="PTHR46781:SF2">
    <property type="entry name" value="ALPHA 1,4-GLYCOSYLTRANSFERASE FAMILY PROTEIN"/>
    <property type="match status" value="1"/>
</dbReference>
<dbReference type="InterPro" id="IPR007577">
    <property type="entry name" value="GlycoTrfase_DXD_sugar-bd_CS"/>
</dbReference>
<protein>
    <recommendedName>
        <fullName evidence="1">Alpha 1,4-glycosyltransferase domain-containing protein</fullName>
    </recommendedName>
</protein>
<dbReference type="Pfam" id="PF04572">
    <property type="entry name" value="Gb3_synth"/>
    <property type="match status" value="1"/>
</dbReference>
<sequence length="216" mass="24681">MLTAIIKQPLRSMQEVIKEVDHSEHQSSVIPPFNLTEEERIAWFRKKASGFEILKSNNLTKEFHVLNKYGGIYLDTDFVVLKSFAGLRNAIGEQSIGVSKNWTRLNNAVLGLDMNHPLLFKFIKEFASTFDENKWGHNGPYLVSRVVQKVAERPGYNFTILPPMAFYPVGWNRIGGFFQKSESNAESRWVNPKLLQLISGETCGIHVWNTQSSIQH</sequence>
<dbReference type="InterPro" id="IPR044789">
    <property type="entry name" value="Put_A1-4-GlycosylTfrase_plant"/>
</dbReference>
<comment type="caution">
    <text evidence="2">The sequence shown here is derived from an EMBL/GenBank/DDBJ whole genome shotgun (WGS) entry which is preliminary data.</text>
</comment>
<evidence type="ECO:0000259" key="1">
    <source>
        <dbReference type="Pfam" id="PF04572"/>
    </source>
</evidence>
<evidence type="ECO:0000313" key="3">
    <source>
        <dbReference type="Proteomes" id="UP000807159"/>
    </source>
</evidence>
<dbReference type="InterPro" id="IPR007652">
    <property type="entry name" value="A1-4-GlycosylTfrase_dom"/>
</dbReference>
<dbReference type="Proteomes" id="UP000807159">
    <property type="component" value="Chromosome 6"/>
</dbReference>
<name>A0A8T2YLH0_POPDE</name>
<accession>A0A8T2YLH0</accession>
<dbReference type="EMBL" id="JACEGQ020000006">
    <property type="protein sequence ID" value="KAH8505993.1"/>
    <property type="molecule type" value="Genomic_DNA"/>
</dbReference>
<evidence type="ECO:0000313" key="2">
    <source>
        <dbReference type="EMBL" id="KAH8505993.1"/>
    </source>
</evidence>
<dbReference type="InterPro" id="IPR029044">
    <property type="entry name" value="Nucleotide-diphossugar_trans"/>
</dbReference>
<dbReference type="Gene3D" id="3.90.550.20">
    <property type="match status" value="1"/>
</dbReference>
<dbReference type="SUPFAM" id="SSF53448">
    <property type="entry name" value="Nucleotide-diphospho-sugar transferases"/>
    <property type="match status" value="1"/>
</dbReference>
<dbReference type="Pfam" id="PF04488">
    <property type="entry name" value="Gly_transf_sug"/>
    <property type="match status" value="1"/>
</dbReference>
<feature type="domain" description="Alpha 1,4-glycosyltransferase" evidence="1">
    <location>
        <begin position="113"/>
        <end position="213"/>
    </location>
</feature>
<proteinExistence type="predicted"/>
<organism evidence="2 3">
    <name type="scientific">Populus deltoides</name>
    <name type="common">Eastern poplar</name>
    <name type="synonym">Eastern cottonwood</name>
    <dbReference type="NCBI Taxonomy" id="3696"/>
    <lineage>
        <taxon>Eukaryota</taxon>
        <taxon>Viridiplantae</taxon>
        <taxon>Streptophyta</taxon>
        <taxon>Embryophyta</taxon>
        <taxon>Tracheophyta</taxon>
        <taxon>Spermatophyta</taxon>
        <taxon>Magnoliopsida</taxon>
        <taxon>eudicotyledons</taxon>
        <taxon>Gunneridae</taxon>
        <taxon>Pentapetalae</taxon>
        <taxon>rosids</taxon>
        <taxon>fabids</taxon>
        <taxon>Malpighiales</taxon>
        <taxon>Salicaceae</taxon>
        <taxon>Saliceae</taxon>
        <taxon>Populus</taxon>
    </lineage>
</organism>
<dbReference type="PANTHER" id="PTHR46781">
    <property type="entry name" value="ALPHA 1,4-GLYCOSYLTRANSFERASE FAMILY PROTEIN"/>
    <property type="match status" value="1"/>
</dbReference>